<dbReference type="InterPro" id="IPR029515">
    <property type="entry name" value="Liprin"/>
</dbReference>
<evidence type="ECO:0000256" key="3">
    <source>
        <dbReference type="ARBA" id="ARBA00023054"/>
    </source>
</evidence>
<comment type="similarity">
    <text evidence="1">Belongs to the liprin family. Liprin-alpha subfamily.</text>
</comment>
<dbReference type="Pfam" id="PF07647">
    <property type="entry name" value="SAM_2"/>
    <property type="match status" value="1"/>
</dbReference>
<evidence type="ECO:0000256" key="1">
    <source>
        <dbReference type="ARBA" id="ARBA00007026"/>
    </source>
</evidence>
<dbReference type="PANTHER" id="PTHR12587">
    <property type="entry name" value="LAR INTERACTING PROTEIN LIP -RELATED PROTEIN"/>
    <property type="match status" value="1"/>
</dbReference>
<dbReference type="CDD" id="cd09568">
    <property type="entry name" value="SAM_liprin-alpha1_2_3_4_repeat3"/>
    <property type="match status" value="1"/>
</dbReference>
<dbReference type="InterPro" id="IPR013761">
    <property type="entry name" value="SAM/pointed_sf"/>
</dbReference>
<feature type="compositionally biased region" description="Polar residues" evidence="5">
    <location>
        <begin position="796"/>
        <end position="816"/>
    </location>
</feature>
<dbReference type="InterPro" id="IPR037620">
    <property type="entry name" value="LIP-1_SAM_1"/>
</dbReference>
<feature type="coiled-coil region" evidence="4">
    <location>
        <begin position="460"/>
        <end position="515"/>
    </location>
</feature>
<feature type="compositionally biased region" description="Polar residues" evidence="5">
    <location>
        <begin position="678"/>
        <end position="690"/>
    </location>
</feature>
<name>A0A7R8YNX6_HERIL</name>
<feature type="coiled-coil region" evidence="4">
    <location>
        <begin position="623"/>
        <end position="664"/>
    </location>
</feature>
<evidence type="ECO:0000256" key="4">
    <source>
        <dbReference type="SAM" id="Coils"/>
    </source>
</evidence>
<protein>
    <recommendedName>
        <fullName evidence="6">SAM domain-containing protein</fullName>
    </recommendedName>
</protein>
<feature type="domain" description="SAM" evidence="6">
    <location>
        <begin position="1041"/>
        <end position="1097"/>
    </location>
</feature>
<dbReference type="FunFam" id="1.10.150.50:FF:000002">
    <property type="entry name" value="PTPRF interacting protein alpha 1"/>
    <property type="match status" value="1"/>
</dbReference>
<dbReference type="Gene3D" id="1.10.150.50">
    <property type="entry name" value="Transcription Factor, Ets-1"/>
    <property type="match status" value="3"/>
</dbReference>
<dbReference type="EMBL" id="LR899009">
    <property type="protein sequence ID" value="CAD7080151.1"/>
    <property type="molecule type" value="Genomic_DNA"/>
</dbReference>
<dbReference type="Pfam" id="PF00536">
    <property type="entry name" value="SAM_1"/>
    <property type="match status" value="1"/>
</dbReference>
<dbReference type="InParanoid" id="A0A7R8YNX6"/>
<feature type="coiled-coil region" evidence="4">
    <location>
        <begin position="250"/>
        <end position="434"/>
    </location>
</feature>
<dbReference type="Proteomes" id="UP000594454">
    <property type="component" value="Chromosome 1"/>
</dbReference>
<feature type="compositionally biased region" description="Basic and acidic residues" evidence="5">
    <location>
        <begin position="214"/>
        <end position="223"/>
    </location>
</feature>
<dbReference type="GO" id="GO:0048786">
    <property type="term" value="C:presynaptic active zone"/>
    <property type="evidence" value="ECO:0007669"/>
    <property type="project" value="TreeGrafter"/>
</dbReference>
<feature type="region of interest" description="Disordered" evidence="5">
    <location>
        <begin position="669"/>
        <end position="695"/>
    </location>
</feature>
<feature type="region of interest" description="Disordered" evidence="5">
    <location>
        <begin position="779"/>
        <end position="821"/>
    </location>
</feature>
<evidence type="ECO:0000256" key="5">
    <source>
        <dbReference type="SAM" id="MobiDB-lite"/>
    </source>
</evidence>
<dbReference type="InterPro" id="IPR037622">
    <property type="entry name" value="LIP-1_SAM_3"/>
</dbReference>
<feature type="domain" description="SAM" evidence="6">
    <location>
        <begin position="1121"/>
        <end position="1190"/>
    </location>
</feature>
<organism evidence="7 8">
    <name type="scientific">Hermetia illucens</name>
    <name type="common">Black soldier fly</name>
    <dbReference type="NCBI Taxonomy" id="343691"/>
    <lineage>
        <taxon>Eukaryota</taxon>
        <taxon>Metazoa</taxon>
        <taxon>Ecdysozoa</taxon>
        <taxon>Arthropoda</taxon>
        <taxon>Hexapoda</taxon>
        <taxon>Insecta</taxon>
        <taxon>Pterygota</taxon>
        <taxon>Neoptera</taxon>
        <taxon>Endopterygota</taxon>
        <taxon>Diptera</taxon>
        <taxon>Brachycera</taxon>
        <taxon>Stratiomyomorpha</taxon>
        <taxon>Stratiomyidae</taxon>
        <taxon>Hermetiinae</taxon>
        <taxon>Hermetia</taxon>
    </lineage>
</organism>
<dbReference type="GO" id="GO:0005737">
    <property type="term" value="C:cytoplasm"/>
    <property type="evidence" value="ECO:0007669"/>
    <property type="project" value="UniProtKB-ARBA"/>
</dbReference>
<dbReference type="CDD" id="cd09562">
    <property type="entry name" value="SAM_liprin-alpha1_2_3_4_repeat1"/>
    <property type="match status" value="1"/>
</dbReference>
<dbReference type="AlphaFoldDB" id="A0A7R8YNX6"/>
<evidence type="ECO:0000313" key="8">
    <source>
        <dbReference type="Proteomes" id="UP000594454"/>
    </source>
</evidence>
<dbReference type="FunFam" id="1.10.150.50:FF:000004">
    <property type="entry name" value="PTPRF interacting protein alpha 1"/>
    <property type="match status" value="1"/>
</dbReference>
<reference evidence="7 8" key="1">
    <citation type="submission" date="2020-11" db="EMBL/GenBank/DDBJ databases">
        <authorList>
            <person name="Wallbank WR R."/>
            <person name="Pardo Diaz C."/>
            <person name="Kozak K."/>
            <person name="Martin S."/>
            <person name="Jiggins C."/>
            <person name="Moest M."/>
            <person name="Warren A I."/>
            <person name="Generalovic N T."/>
            <person name="Byers J.R.P. K."/>
            <person name="Montejo-Kovacevich G."/>
            <person name="Yen C E."/>
        </authorList>
    </citation>
    <scope>NUCLEOTIDE SEQUENCE [LARGE SCALE GENOMIC DNA]</scope>
</reference>
<dbReference type="CDD" id="cd09565">
    <property type="entry name" value="SAM_liprin-alpha1_2_3_4_repeat2"/>
    <property type="match status" value="1"/>
</dbReference>
<gene>
    <name evidence="7" type="ORF">HERILL_LOCUS3320</name>
</gene>
<sequence length="1204" mass="135777">MWNMMCDVMPTISEDSISQRSSQFSGEDANFEQLMVSMLDERDKLMDSLREAQERLGEADVKLQEAEKERDSLQRQINANLPQEFATLTKELTQARETLLERDEEIAELKAERNNTRLLLEHLECLVSRHERSLRMTVVKRQAAAQSGVSSEVEVLKALKSLFEHHKALDEKVRERLRIALEKNTQLEEELNTTKEELQQYKSGAIQPSGLSEGSKENGDGDKGGGPNINGESQESIDYAAKTHELQTIIEKQTAELSQWQRRVSDLNNKISEIEDNLSKVQKELSKSQDQCSKLQRDLRENVAQKEDQEERIATLEKRYLNAQRESTSLHDLNEKLEQELRHKEAQLKLQEEKIAAIQEKLELAEQKLAQQSKLPEMEEQLKARMEALTQVGTQAQERHGSAEDRIQRLEANLEEKNAEVMRLNQRLKMNEEHNQRLSSTVDKLLSESNDRLQVHLKERMHALDEKNTLTQELEKARKLAEELHQEKSDIMKELSKTRLEIENFKRQLLQQEIAYNIQQTEALTRSLSPSNVVDANFSRSASHTSFDTHSLRRSKARIDEPDQYGRGLTEQEWSKMQQAHVLANVQQAFDVSSGPEGDDAESLFSTADMMSPTGHTDAQTLAMMLQEQLDAINNEIRLIQEEKQSTEARAEELESRVGSLEHMNLLARGRSLERQSPPLSGRSTPNSPNRDYLHKYHTAPASMSPAHLHQYATPLSPGQLSESLPSSQLNLPALSTDASRDELHDMQLRGGDSSSGGAASPLTARSIRLERVAQALAHSQEELRRRSMGLPPSQGPNNLRSSVSNYGPSPLSSRHGSQESLRHLSTMGSMSMLQTPTSSVSREAVAAAQKKKGIKSSLGRFFSKKEKVKGVKDAMPDGSASMMSIGNLSVAMSDIDSNYDAMSISGGKISMPMKSSVDYGRQKKKEHDYRHDLLGEAMKAGTPFALWNGPTIVAWLELWVGMPAWYVAACRANVKSGAIMSALSDTEIQREIGISNPLHRLKLRLAIQEMVSLTSPSAPQTSRTTLAFGDMNHEWIGNYWLPSLGLPQYRTTFMECLVDARMLDHLTKKDLRGQLKMVDSFHRTSLQYGILCLKRLNYDRNSLEDRRKNVENALSDVIVWSNDRVIKWISSIGLKEYGNNLLESGVHGALIALDESFDANAMALALQIPTQNTQARQSLEMEFNNLLQVATDRRPDSEQLNKS</sequence>
<feature type="region of interest" description="Disordered" evidence="5">
    <location>
        <begin position="542"/>
        <end position="565"/>
    </location>
</feature>
<dbReference type="SMART" id="SM00454">
    <property type="entry name" value="SAM"/>
    <property type="match status" value="3"/>
</dbReference>
<dbReference type="SUPFAM" id="SSF47769">
    <property type="entry name" value="SAM/Pointed domain"/>
    <property type="match status" value="3"/>
</dbReference>
<dbReference type="GO" id="GO:0050808">
    <property type="term" value="P:synapse organization"/>
    <property type="evidence" value="ECO:0007669"/>
    <property type="project" value="TreeGrafter"/>
</dbReference>
<dbReference type="InterPro" id="IPR001660">
    <property type="entry name" value="SAM"/>
</dbReference>
<evidence type="ECO:0000256" key="2">
    <source>
        <dbReference type="ARBA" id="ARBA00022737"/>
    </source>
</evidence>
<dbReference type="InterPro" id="IPR057892">
    <property type="entry name" value="LIP-1_CC2"/>
</dbReference>
<feature type="coiled-coil region" evidence="4">
    <location>
        <begin position="170"/>
        <end position="204"/>
    </location>
</feature>
<proteinExistence type="inferred from homology"/>
<feature type="domain" description="SAM" evidence="6">
    <location>
        <begin position="948"/>
        <end position="1014"/>
    </location>
</feature>
<evidence type="ECO:0000313" key="7">
    <source>
        <dbReference type="EMBL" id="CAD7080151.1"/>
    </source>
</evidence>
<accession>A0A7R8YNX6</accession>
<evidence type="ECO:0000259" key="6">
    <source>
        <dbReference type="PROSITE" id="PS50105"/>
    </source>
</evidence>
<feature type="coiled-coil region" evidence="4">
    <location>
        <begin position="35"/>
        <end position="126"/>
    </location>
</feature>
<keyword evidence="8" id="KW-1185">Reference proteome</keyword>
<dbReference type="Pfam" id="PF25526">
    <property type="entry name" value="LIP-1"/>
    <property type="match status" value="1"/>
</dbReference>
<dbReference type="InterPro" id="IPR037621">
    <property type="entry name" value="LIP-1_SAM_2"/>
</dbReference>
<dbReference type="OMA" id="MNEEHNI"/>
<feature type="region of interest" description="Disordered" evidence="5">
    <location>
        <begin position="204"/>
        <end position="233"/>
    </location>
</feature>
<keyword evidence="2" id="KW-0677">Repeat</keyword>
<keyword evidence="3 4" id="KW-0175">Coiled coil</keyword>
<dbReference type="OrthoDB" id="2132119at2759"/>
<dbReference type="PROSITE" id="PS50105">
    <property type="entry name" value="SAM_DOMAIN"/>
    <property type="match status" value="3"/>
</dbReference>
<dbReference type="PANTHER" id="PTHR12587:SF20">
    <property type="entry name" value="LIPRIN-ALPHA, ISOFORM E"/>
    <property type="match status" value="1"/>
</dbReference>
<dbReference type="FunCoup" id="A0A7R8YNX6">
    <property type="interactions" value="542"/>
</dbReference>